<evidence type="ECO:0000259" key="5">
    <source>
        <dbReference type="PROSITE" id="PS50977"/>
    </source>
</evidence>
<dbReference type="Pfam" id="PF00440">
    <property type="entry name" value="TetR_N"/>
    <property type="match status" value="1"/>
</dbReference>
<organism evidence="6 7">
    <name type="scientific">Nocardioides nanhaiensis</name>
    <dbReference type="NCBI Taxonomy" id="1476871"/>
    <lineage>
        <taxon>Bacteria</taxon>
        <taxon>Bacillati</taxon>
        <taxon>Actinomycetota</taxon>
        <taxon>Actinomycetes</taxon>
        <taxon>Propionibacteriales</taxon>
        <taxon>Nocardioidaceae</taxon>
        <taxon>Nocardioides</taxon>
    </lineage>
</organism>
<dbReference type="PANTHER" id="PTHR30055">
    <property type="entry name" value="HTH-TYPE TRANSCRIPTIONAL REGULATOR RUTR"/>
    <property type="match status" value="1"/>
</dbReference>
<dbReference type="PANTHER" id="PTHR30055:SF220">
    <property type="entry name" value="TETR-FAMILY REGULATORY PROTEIN"/>
    <property type="match status" value="1"/>
</dbReference>
<dbReference type="Gene3D" id="1.10.357.10">
    <property type="entry name" value="Tetracycline Repressor, domain 2"/>
    <property type="match status" value="1"/>
</dbReference>
<dbReference type="SUPFAM" id="SSF46689">
    <property type="entry name" value="Homeodomain-like"/>
    <property type="match status" value="1"/>
</dbReference>
<keyword evidence="2 4" id="KW-0238">DNA-binding</keyword>
<dbReference type="RefSeq" id="WP_345262473.1">
    <property type="nucleotide sequence ID" value="NZ_BAABIM010000001.1"/>
</dbReference>
<evidence type="ECO:0000313" key="6">
    <source>
        <dbReference type="EMBL" id="GAA4671437.1"/>
    </source>
</evidence>
<dbReference type="SUPFAM" id="SSF48498">
    <property type="entry name" value="Tetracyclin repressor-like, C-terminal domain"/>
    <property type="match status" value="1"/>
</dbReference>
<sequence length="222" mass="23673">MTGSSYHHGRLREALVEEAIAAARERGPAGLGLRELARRVGVSHNAAYRHFADREDLVAEVAAHAMEQLVTAMRVRLGEVDEVAEAEPVLRARLRLAAVGRAYVEFALTEPGLFRVAFTADPEGAVAGAMLTEGPYLLLCQVLDEMVEVGFLAPQAREGADVTCWSLVHGFSVLNLDGPLAGAPPAARAAALEQLLLAVDRSYAASTGRGDTLPRQALRLSP</sequence>
<comment type="caution">
    <text evidence="6">The sequence shown here is derived from an EMBL/GenBank/DDBJ whole genome shotgun (WGS) entry which is preliminary data.</text>
</comment>
<dbReference type="InterPro" id="IPR050109">
    <property type="entry name" value="HTH-type_TetR-like_transc_reg"/>
</dbReference>
<reference evidence="7" key="1">
    <citation type="journal article" date="2019" name="Int. J. Syst. Evol. Microbiol.">
        <title>The Global Catalogue of Microorganisms (GCM) 10K type strain sequencing project: providing services to taxonomists for standard genome sequencing and annotation.</title>
        <authorList>
            <consortium name="The Broad Institute Genomics Platform"/>
            <consortium name="The Broad Institute Genome Sequencing Center for Infectious Disease"/>
            <person name="Wu L."/>
            <person name="Ma J."/>
        </authorList>
    </citation>
    <scope>NUCLEOTIDE SEQUENCE [LARGE SCALE GENOMIC DNA]</scope>
    <source>
        <strain evidence="7">JCM 18127</strain>
    </source>
</reference>
<dbReference type="InterPro" id="IPR025996">
    <property type="entry name" value="MT1864/Rv1816-like_C"/>
</dbReference>
<evidence type="ECO:0000313" key="7">
    <source>
        <dbReference type="Proteomes" id="UP001500621"/>
    </source>
</evidence>
<keyword evidence="1" id="KW-0805">Transcription regulation</keyword>
<accession>A0ABP8VTA8</accession>
<proteinExistence type="predicted"/>
<dbReference type="Pfam" id="PF13305">
    <property type="entry name" value="TetR_C_33"/>
    <property type="match status" value="1"/>
</dbReference>
<evidence type="ECO:0000256" key="1">
    <source>
        <dbReference type="ARBA" id="ARBA00023015"/>
    </source>
</evidence>
<protein>
    <recommendedName>
        <fullName evidence="5">HTH tetR-type domain-containing protein</fullName>
    </recommendedName>
</protein>
<gene>
    <name evidence="6" type="ORF">GCM10023226_05040</name>
</gene>
<keyword evidence="7" id="KW-1185">Reference proteome</keyword>
<dbReference type="Proteomes" id="UP001500621">
    <property type="component" value="Unassembled WGS sequence"/>
</dbReference>
<dbReference type="PROSITE" id="PS50977">
    <property type="entry name" value="HTH_TETR_2"/>
    <property type="match status" value="1"/>
</dbReference>
<dbReference type="InterPro" id="IPR036271">
    <property type="entry name" value="Tet_transcr_reg_TetR-rel_C_sf"/>
</dbReference>
<dbReference type="EMBL" id="BAABIM010000001">
    <property type="protein sequence ID" value="GAA4671437.1"/>
    <property type="molecule type" value="Genomic_DNA"/>
</dbReference>
<name>A0ABP8VTA8_9ACTN</name>
<evidence type="ECO:0000256" key="3">
    <source>
        <dbReference type="ARBA" id="ARBA00023163"/>
    </source>
</evidence>
<keyword evidence="3" id="KW-0804">Transcription</keyword>
<dbReference type="InterPro" id="IPR001647">
    <property type="entry name" value="HTH_TetR"/>
</dbReference>
<feature type="domain" description="HTH tetR-type" evidence="5">
    <location>
        <begin position="9"/>
        <end position="69"/>
    </location>
</feature>
<dbReference type="InterPro" id="IPR009057">
    <property type="entry name" value="Homeodomain-like_sf"/>
</dbReference>
<evidence type="ECO:0000256" key="4">
    <source>
        <dbReference type="PROSITE-ProRule" id="PRU00335"/>
    </source>
</evidence>
<feature type="DNA-binding region" description="H-T-H motif" evidence="4">
    <location>
        <begin position="32"/>
        <end position="51"/>
    </location>
</feature>
<evidence type="ECO:0000256" key="2">
    <source>
        <dbReference type="ARBA" id="ARBA00023125"/>
    </source>
</evidence>